<evidence type="ECO:0000256" key="5">
    <source>
        <dbReference type="ARBA" id="ARBA00022679"/>
    </source>
</evidence>
<dbReference type="EMBL" id="AP011548">
    <property type="protein sequence ID" value="BAI40929.1"/>
    <property type="molecule type" value="Genomic_DNA"/>
</dbReference>
<keyword evidence="4" id="KW-0762">Sugar transport</keyword>
<dbReference type="PROSITE" id="PS51096">
    <property type="entry name" value="PTS_EIIA_TYPE_4"/>
    <property type="match status" value="1"/>
</dbReference>
<dbReference type="GO" id="GO:0009401">
    <property type="term" value="P:phosphoenolpyruvate-dependent sugar phosphotransferase system"/>
    <property type="evidence" value="ECO:0007669"/>
    <property type="project" value="UniProtKB-KW"/>
</dbReference>
<evidence type="ECO:0000313" key="8">
    <source>
        <dbReference type="EMBL" id="BAI40929.1"/>
    </source>
</evidence>
<dbReference type="InterPro" id="IPR036662">
    <property type="entry name" value="PTS_EIIA_man-typ_sf"/>
</dbReference>
<dbReference type="CDD" id="cd00006">
    <property type="entry name" value="PTS_IIA_man"/>
    <property type="match status" value="1"/>
</dbReference>
<keyword evidence="3" id="KW-0963">Cytoplasm</keyword>
<keyword evidence="7" id="KW-0418">Kinase</keyword>
<dbReference type="Gene3D" id="3.40.50.510">
    <property type="entry name" value="Phosphotransferase system, mannose-type IIA component"/>
    <property type="match status" value="1"/>
</dbReference>
<gene>
    <name evidence="8" type="ordered locus">LRHM_0402</name>
</gene>
<sequence length="142" mass="15400">MVNIVLLSHGPFCEGLLESLEMITGPQKAIHAIQLHEGESPDNYRSKVNELLSSLSGKTMVFVDLKGGTPYNTAASLKQTLQFNLITGMNIPILISVITSRTETSTLQQLTEIALNPQNSGVELIDLKKGGNPRAKLSLNKN</sequence>
<dbReference type="AlphaFoldDB" id="A0A809N912"/>
<dbReference type="KEGG" id="lrg:LRHM_0402"/>
<dbReference type="KEGG" id="lrh:LGG_00416"/>
<name>A0A809N912_LACRG</name>
<evidence type="ECO:0000256" key="4">
    <source>
        <dbReference type="ARBA" id="ARBA00022597"/>
    </source>
</evidence>
<dbReference type="InterPro" id="IPR051471">
    <property type="entry name" value="Bacterial_PTS_sugar_comp"/>
</dbReference>
<evidence type="ECO:0000256" key="3">
    <source>
        <dbReference type="ARBA" id="ARBA00022490"/>
    </source>
</evidence>
<keyword evidence="2" id="KW-0813">Transport</keyword>
<evidence type="ECO:0000256" key="6">
    <source>
        <dbReference type="ARBA" id="ARBA00022683"/>
    </source>
</evidence>
<dbReference type="PANTHER" id="PTHR33799">
    <property type="entry name" value="PTS PERMEASE-RELATED-RELATED"/>
    <property type="match status" value="1"/>
</dbReference>
<dbReference type="RefSeq" id="WP_014569071.1">
    <property type="nucleotide sequence ID" value="NC_013198.1"/>
</dbReference>
<dbReference type="InterPro" id="IPR033887">
    <property type="entry name" value="PTS_IIA_man"/>
</dbReference>
<keyword evidence="6" id="KW-0598">Phosphotransferase system</keyword>
<dbReference type="GO" id="GO:0016301">
    <property type="term" value="F:kinase activity"/>
    <property type="evidence" value="ECO:0007669"/>
    <property type="project" value="UniProtKB-KW"/>
</dbReference>
<evidence type="ECO:0000256" key="2">
    <source>
        <dbReference type="ARBA" id="ARBA00022448"/>
    </source>
</evidence>
<dbReference type="GO" id="GO:0005737">
    <property type="term" value="C:cytoplasm"/>
    <property type="evidence" value="ECO:0007669"/>
    <property type="project" value="UniProtKB-SubCell"/>
</dbReference>
<evidence type="ECO:0000256" key="7">
    <source>
        <dbReference type="ARBA" id="ARBA00022777"/>
    </source>
</evidence>
<dbReference type="GO" id="GO:0016020">
    <property type="term" value="C:membrane"/>
    <property type="evidence" value="ECO:0007669"/>
    <property type="project" value="InterPro"/>
</dbReference>
<keyword evidence="5" id="KW-0808">Transferase</keyword>
<dbReference type="SUPFAM" id="SSF53062">
    <property type="entry name" value="PTS system fructose IIA component-like"/>
    <property type="match status" value="1"/>
</dbReference>
<comment type="subcellular location">
    <subcellularLocation>
        <location evidence="1">Cytoplasm</location>
    </subcellularLocation>
</comment>
<dbReference type="Pfam" id="PF03610">
    <property type="entry name" value="EIIA-man"/>
    <property type="match status" value="1"/>
</dbReference>
<accession>A0A809N912</accession>
<evidence type="ECO:0000256" key="1">
    <source>
        <dbReference type="ARBA" id="ARBA00004496"/>
    </source>
</evidence>
<evidence type="ECO:0000313" key="9">
    <source>
        <dbReference type="Proteomes" id="UP000002067"/>
    </source>
</evidence>
<reference evidence="8 9" key="1">
    <citation type="journal article" date="2009" name="J. Bacteriol.">
        <title>Complete genome sequence of the probiotic Lactobacillus rhamnosus ATCC 53103.</title>
        <authorList>
            <person name="Morita H."/>
            <person name="Toh H."/>
            <person name="Oshima K."/>
            <person name="Murakami M."/>
            <person name="Taylor T.D."/>
            <person name="Igimi S."/>
            <person name="Hattori M."/>
        </authorList>
    </citation>
    <scope>NUCLEOTIDE SEQUENCE [LARGE SCALE GENOMIC DNA]</scope>
    <source>
        <strain evidence="9">ATCC 53103 / LMG 18243 / GG [Tokyo]</strain>
    </source>
</reference>
<organism evidence="8 9">
    <name type="scientific">Lacticaseibacillus rhamnosus (strain ATCC 53103 / LMG 18243 / GG)</name>
    <name type="common">Lactobacillus rhamnosus</name>
    <dbReference type="NCBI Taxonomy" id="568703"/>
    <lineage>
        <taxon>Bacteria</taxon>
        <taxon>Bacillati</taxon>
        <taxon>Bacillota</taxon>
        <taxon>Bacilli</taxon>
        <taxon>Lactobacillales</taxon>
        <taxon>Lactobacillaceae</taxon>
        <taxon>Lacticaseibacillus</taxon>
    </lineage>
</organism>
<dbReference type="Proteomes" id="UP000002067">
    <property type="component" value="Chromosome"/>
</dbReference>
<dbReference type="PANTHER" id="PTHR33799:SF1">
    <property type="entry name" value="PTS SYSTEM MANNOSE-SPECIFIC EIIAB COMPONENT-RELATED"/>
    <property type="match status" value="1"/>
</dbReference>
<proteinExistence type="predicted"/>
<dbReference type="InterPro" id="IPR004701">
    <property type="entry name" value="PTS_EIIA_man-typ"/>
</dbReference>
<protein>
    <submittedName>
        <fullName evidence="8">PTS system IIA component</fullName>
    </submittedName>
</protein>